<name>A0A915JKE8_ROMCU</name>
<evidence type="ECO:0000313" key="1">
    <source>
        <dbReference type="Proteomes" id="UP000887565"/>
    </source>
</evidence>
<evidence type="ECO:0000313" key="2">
    <source>
        <dbReference type="WBParaSite" id="nRc.2.0.1.t26583-RA"/>
    </source>
</evidence>
<dbReference type="WBParaSite" id="nRc.2.0.1.t26583-RA">
    <property type="protein sequence ID" value="nRc.2.0.1.t26583-RA"/>
    <property type="gene ID" value="nRc.2.0.1.g26583"/>
</dbReference>
<sequence length="47" mass="5265">MCVSVKRFNIKTEKDIEISMMANPSHLEVVGPVALGKTKSHQFYAND</sequence>
<dbReference type="Proteomes" id="UP000887565">
    <property type="component" value="Unplaced"/>
</dbReference>
<organism evidence="1 2">
    <name type="scientific">Romanomermis culicivorax</name>
    <name type="common">Nematode worm</name>
    <dbReference type="NCBI Taxonomy" id="13658"/>
    <lineage>
        <taxon>Eukaryota</taxon>
        <taxon>Metazoa</taxon>
        <taxon>Ecdysozoa</taxon>
        <taxon>Nematoda</taxon>
        <taxon>Enoplea</taxon>
        <taxon>Dorylaimia</taxon>
        <taxon>Mermithida</taxon>
        <taxon>Mermithoidea</taxon>
        <taxon>Mermithidae</taxon>
        <taxon>Romanomermis</taxon>
    </lineage>
</organism>
<protein>
    <submittedName>
        <fullName evidence="2">Uncharacterized protein</fullName>
    </submittedName>
</protein>
<keyword evidence="1" id="KW-1185">Reference proteome</keyword>
<accession>A0A915JKE8</accession>
<proteinExistence type="predicted"/>
<dbReference type="AlphaFoldDB" id="A0A915JKE8"/>
<dbReference type="Gene3D" id="3.40.50.970">
    <property type="match status" value="1"/>
</dbReference>
<reference evidence="2" key="1">
    <citation type="submission" date="2022-11" db="UniProtKB">
        <authorList>
            <consortium name="WormBaseParasite"/>
        </authorList>
    </citation>
    <scope>IDENTIFICATION</scope>
</reference>